<comment type="caution">
    <text evidence="2">The sequence shown here is derived from an EMBL/GenBank/DDBJ whole genome shotgun (WGS) entry which is preliminary data.</text>
</comment>
<feature type="compositionally biased region" description="Polar residues" evidence="1">
    <location>
        <begin position="56"/>
        <end position="78"/>
    </location>
</feature>
<keyword evidence="3" id="KW-1185">Reference proteome</keyword>
<evidence type="ECO:0000313" key="2">
    <source>
        <dbReference type="EMBL" id="RFZ84913.1"/>
    </source>
</evidence>
<proteinExistence type="predicted"/>
<accession>A0A3E2NV67</accession>
<protein>
    <submittedName>
        <fullName evidence="2">Uncharacterized protein</fullName>
    </submittedName>
</protein>
<dbReference type="Proteomes" id="UP000260823">
    <property type="component" value="Unassembled WGS sequence"/>
</dbReference>
<gene>
    <name evidence="2" type="ORF">DYU05_04725</name>
</gene>
<evidence type="ECO:0000256" key="1">
    <source>
        <dbReference type="SAM" id="MobiDB-lite"/>
    </source>
</evidence>
<feature type="region of interest" description="Disordered" evidence="1">
    <location>
        <begin position="44"/>
        <end position="109"/>
    </location>
</feature>
<organism evidence="2 3">
    <name type="scientific">Mucilaginibacter terrenus</name>
    <dbReference type="NCBI Taxonomy" id="2482727"/>
    <lineage>
        <taxon>Bacteria</taxon>
        <taxon>Pseudomonadati</taxon>
        <taxon>Bacteroidota</taxon>
        <taxon>Sphingobacteriia</taxon>
        <taxon>Sphingobacteriales</taxon>
        <taxon>Sphingobacteriaceae</taxon>
        <taxon>Mucilaginibacter</taxon>
    </lineage>
</organism>
<reference evidence="2 3" key="1">
    <citation type="submission" date="2018-08" db="EMBL/GenBank/DDBJ databases">
        <title>Mucilaginibacter terrae sp. nov., isolated from manganese diggings.</title>
        <authorList>
            <person name="Huang Y."/>
            <person name="Zhou Z."/>
        </authorList>
    </citation>
    <scope>NUCLEOTIDE SEQUENCE [LARGE SCALE GENOMIC DNA]</scope>
    <source>
        <strain evidence="2 3">ZH6</strain>
    </source>
</reference>
<dbReference type="EMBL" id="QWDE01000001">
    <property type="protein sequence ID" value="RFZ84913.1"/>
    <property type="molecule type" value="Genomic_DNA"/>
</dbReference>
<name>A0A3E2NV67_9SPHI</name>
<evidence type="ECO:0000313" key="3">
    <source>
        <dbReference type="Proteomes" id="UP000260823"/>
    </source>
</evidence>
<sequence length="109" mass="12184">MGLALKISLSLRKRKKNKSNVIKPAIYLLVYLINRNVMDNDKAFLKNNEQTDNETNRTANNHVEDPSQQLGDDLSTQGDVAELKENLGGTTNLSLDQLKEDDGAPNEEE</sequence>
<dbReference type="AlphaFoldDB" id="A0A3E2NV67"/>